<dbReference type="InterPro" id="IPR020904">
    <property type="entry name" value="Sc_DH/Rdtase_CS"/>
</dbReference>
<comment type="similarity">
    <text evidence="1">Belongs to the short-chain dehydrogenases/reductases (SDR) family.</text>
</comment>
<dbReference type="PANTHER" id="PTHR24321:SF8">
    <property type="entry name" value="ESTRADIOL 17-BETA-DEHYDROGENASE 8-RELATED"/>
    <property type="match status" value="1"/>
</dbReference>
<comment type="caution">
    <text evidence="3">The sequence shown here is derived from an EMBL/GenBank/DDBJ whole genome shotgun (WGS) entry which is preliminary data.</text>
</comment>
<dbReference type="AlphaFoldDB" id="A0A2V0NYV3"/>
<organism evidence="3 4">
    <name type="scientific">Raphidocelis subcapitata</name>
    <dbReference type="NCBI Taxonomy" id="307507"/>
    <lineage>
        <taxon>Eukaryota</taxon>
        <taxon>Viridiplantae</taxon>
        <taxon>Chlorophyta</taxon>
        <taxon>core chlorophytes</taxon>
        <taxon>Chlorophyceae</taxon>
        <taxon>CS clade</taxon>
        <taxon>Sphaeropleales</taxon>
        <taxon>Selenastraceae</taxon>
        <taxon>Raphidocelis</taxon>
    </lineage>
</organism>
<dbReference type="STRING" id="307507.A0A2V0NYV3"/>
<dbReference type="PANTHER" id="PTHR24321">
    <property type="entry name" value="DEHYDROGENASES, SHORT CHAIN"/>
    <property type="match status" value="1"/>
</dbReference>
<dbReference type="Pfam" id="PF13561">
    <property type="entry name" value="adh_short_C2"/>
    <property type="match status" value="1"/>
</dbReference>
<evidence type="ECO:0000256" key="2">
    <source>
        <dbReference type="ARBA" id="ARBA00023002"/>
    </source>
</evidence>
<dbReference type="PROSITE" id="PS00061">
    <property type="entry name" value="ADH_SHORT"/>
    <property type="match status" value="1"/>
</dbReference>
<sequence>MAPPRIAVVTGVARRHGIGHAIAALLRETGYRVIGIDRRPAEEGTIWLDAPAPAAAAVAGPRSAAAAGTAAPPPPPPPARLLQLDLSDPAAIAELPRRLGPGPVHLLVCNAGVADPHLPAAPPGAPGRAAAFAEFLQVNLAAPFLLTEALAPLMPAGDAAIVNIASTRARQSEPNCEGYAASKGGLEALTHAQAASLAGVARVNCICPGWIDTSGQPESLRPEDHEWHWTGRVGRPSDVAELAAFLADGSRSGFITGQSFVVDGGVSRRMAYPE</sequence>
<proteinExistence type="inferred from homology"/>
<reference evidence="3 4" key="1">
    <citation type="journal article" date="2018" name="Sci. Rep.">
        <title>Raphidocelis subcapitata (=Pseudokirchneriella subcapitata) provides an insight into genome evolution and environmental adaptations in the Sphaeropleales.</title>
        <authorList>
            <person name="Suzuki S."/>
            <person name="Yamaguchi H."/>
            <person name="Nakajima N."/>
            <person name="Kawachi M."/>
        </authorList>
    </citation>
    <scope>NUCLEOTIDE SEQUENCE [LARGE SCALE GENOMIC DNA]</scope>
    <source>
        <strain evidence="3 4">NIES-35</strain>
    </source>
</reference>
<protein>
    <submittedName>
        <fullName evidence="3">SDR family oxidoreductase</fullName>
    </submittedName>
</protein>
<dbReference type="InterPro" id="IPR036291">
    <property type="entry name" value="NAD(P)-bd_dom_sf"/>
</dbReference>
<dbReference type="OrthoDB" id="1669814at2759"/>
<dbReference type="PRINTS" id="PR00081">
    <property type="entry name" value="GDHRDH"/>
</dbReference>
<gene>
    <name evidence="3" type="ORF">Rsub_05437</name>
</gene>
<evidence type="ECO:0000313" key="4">
    <source>
        <dbReference type="Proteomes" id="UP000247498"/>
    </source>
</evidence>
<dbReference type="InParanoid" id="A0A2V0NYV3"/>
<evidence type="ECO:0000313" key="3">
    <source>
        <dbReference type="EMBL" id="GBF92818.1"/>
    </source>
</evidence>
<accession>A0A2V0NYV3</accession>
<keyword evidence="2" id="KW-0560">Oxidoreductase</keyword>
<dbReference type="PRINTS" id="PR00080">
    <property type="entry name" value="SDRFAMILY"/>
</dbReference>
<dbReference type="SUPFAM" id="SSF51735">
    <property type="entry name" value="NAD(P)-binding Rossmann-fold domains"/>
    <property type="match status" value="1"/>
</dbReference>
<dbReference type="InterPro" id="IPR002347">
    <property type="entry name" value="SDR_fam"/>
</dbReference>
<evidence type="ECO:0000256" key="1">
    <source>
        <dbReference type="ARBA" id="ARBA00006484"/>
    </source>
</evidence>
<dbReference type="Gene3D" id="3.40.50.720">
    <property type="entry name" value="NAD(P)-binding Rossmann-like Domain"/>
    <property type="match status" value="1"/>
</dbReference>
<dbReference type="Proteomes" id="UP000247498">
    <property type="component" value="Unassembled WGS sequence"/>
</dbReference>
<dbReference type="EMBL" id="BDRX01000035">
    <property type="protein sequence ID" value="GBF92818.1"/>
    <property type="molecule type" value="Genomic_DNA"/>
</dbReference>
<name>A0A2V0NYV3_9CHLO</name>
<keyword evidence="4" id="KW-1185">Reference proteome</keyword>
<dbReference type="GO" id="GO:0016491">
    <property type="term" value="F:oxidoreductase activity"/>
    <property type="evidence" value="ECO:0007669"/>
    <property type="project" value="UniProtKB-KW"/>
</dbReference>